<dbReference type="SUPFAM" id="SSF48264">
    <property type="entry name" value="Cytochrome P450"/>
    <property type="match status" value="1"/>
</dbReference>
<evidence type="ECO:0000256" key="1">
    <source>
        <dbReference type="ARBA" id="ARBA00001971"/>
    </source>
</evidence>
<evidence type="ECO:0000313" key="10">
    <source>
        <dbReference type="Proteomes" id="UP000821853"/>
    </source>
</evidence>
<evidence type="ECO:0000256" key="7">
    <source>
        <dbReference type="ARBA" id="ARBA00023033"/>
    </source>
</evidence>
<keyword evidence="7" id="KW-0560">Oxidoreductase</keyword>
<dbReference type="InterPro" id="IPR001128">
    <property type="entry name" value="Cyt_P450"/>
</dbReference>
<comment type="similarity">
    <text evidence="3">Belongs to the cytochrome P450 family.</text>
</comment>
<dbReference type="InterPro" id="IPR036396">
    <property type="entry name" value="Cyt_P450_sf"/>
</dbReference>
<evidence type="ECO:0000313" key="9">
    <source>
        <dbReference type="EMBL" id="KAH9361469.1"/>
    </source>
</evidence>
<proteinExistence type="inferred from homology"/>
<dbReference type="OrthoDB" id="6475407at2759"/>
<dbReference type="EMBL" id="JABSTR010000001">
    <property type="protein sequence ID" value="KAH9361469.1"/>
    <property type="molecule type" value="Genomic_DNA"/>
</dbReference>
<dbReference type="Proteomes" id="UP000821853">
    <property type="component" value="Chromosome 1"/>
</dbReference>
<dbReference type="PANTHER" id="PTHR24291:SF189">
    <property type="entry name" value="CYTOCHROME P450 4C3-RELATED"/>
    <property type="match status" value="1"/>
</dbReference>
<gene>
    <name evidence="9" type="ORF">HPB48_004588</name>
</gene>
<dbReference type="Pfam" id="PF00067">
    <property type="entry name" value="p450"/>
    <property type="match status" value="1"/>
</dbReference>
<evidence type="ECO:0000256" key="2">
    <source>
        <dbReference type="ARBA" id="ARBA00004586"/>
    </source>
</evidence>
<keyword evidence="4" id="KW-0479">Metal-binding</keyword>
<evidence type="ECO:0000256" key="8">
    <source>
        <dbReference type="ARBA" id="ARBA00023136"/>
    </source>
</evidence>
<dbReference type="InterPro" id="IPR002401">
    <property type="entry name" value="Cyt_P450_E_grp-I"/>
</dbReference>
<dbReference type="GO" id="GO:0005506">
    <property type="term" value="F:iron ion binding"/>
    <property type="evidence" value="ECO:0007669"/>
    <property type="project" value="InterPro"/>
</dbReference>
<dbReference type="InterPro" id="IPR050196">
    <property type="entry name" value="Cytochrome_P450_Monoox"/>
</dbReference>
<comment type="subcellular location">
    <subcellularLocation>
        <location evidence="2">Endoplasmic reticulum membrane</location>
    </subcellularLocation>
</comment>
<keyword evidence="10" id="KW-1185">Reference proteome</keyword>
<dbReference type="PRINTS" id="PR00463">
    <property type="entry name" value="EP450I"/>
</dbReference>
<name>A0A9J6FET4_HAELO</name>
<dbReference type="VEuPathDB" id="VectorBase:HLOH_049878"/>
<dbReference type="GO" id="GO:0016705">
    <property type="term" value="F:oxidoreductase activity, acting on paired donors, with incorporation or reduction of molecular oxygen"/>
    <property type="evidence" value="ECO:0007669"/>
    <property type="project" value="InterPro"/>
</dbReference>
<keyword evidence="5" id="KW-0256">Endoplasmic reticulum</keyword>
<keyword evidence="6" id="KW-0408">Iron</keyword>
<evidence type="ECO:0000256" key="3">
    <source>
        <dbReference type="ARBA" id="ARBA00010617"/>
    </source>
</evidence>
<protein>
    <recommendedName>
        <fullName evidence="11">Cytochrome P450</fullName>
    </recommendedName>
</protein>
<dbReference type="GO" id="GO:0004497">
    <property type="term" value="F:monooxygenase activity"/>
    <property type="evidence" value="ECO:0007669"/>
    <property type="project" value="UniProtKB-KW"/>
</dbReference>
<comment type="cofactor">
    <cofactor evidence="1">
        <name>heme</name>
        <dbReference type="ChEBI" id="CHEBI:30413"/>
    </cofactor>
</comment>
<evidence type="ECO:0000256" key="4">
    <source>
        <dbReference type="ARBA" id="ARBA00022617"/>
    </source>
</evidence>
<comment type="caution">
    <text evidence="9">The sequence shown here is derived from an EMBL/GenBank/DDBJ whole genome shotgun (WGS) entry which is preliminary data.</text>
</comment>
<dbReference type="AlphaFoldDB" id="A0A9J6FET4"/>
<evidence type="ECO:0000256" key="6">
    <source>
        <dbReference type="ARBA" id="ARBA00023004"/>
    </source>
</evidence>
<reference evidence="9 10" key="1">
    <citation type="journal article" date="2020" name="Cell">
        <title>Large-Scale Comparative Analyses of Tick Genomes Elucidate Their Genetic Diversity and Vector Capacities.</title>
        <authorList>
            <consortium name="Tick Genome and Microbiome Consortium (TIGMIC)"/>
            <person name="Jia N."/>
            <person name="Wang J."/>
            <person name="Shi W."/>
            <person name="Du L."/>
            <person name="Sun Y."/>
            <person name="Zhan W."/>
            <person name="Jiang J.F."/>
            <person name="Wang Q."/>
            <person name="Zhang B."/>
            <person name="Ji P."/>
            <person name="Bell-Sakyi L."/>
            <person name="Cui X.M."/>
            <person name="Yuan T.T."/>
            <person name="Jiang B.G."/>
            <person name="Yang W.F."/>
            <person name="Lam T.T."/>
            <person name="Chang Q.C."/>
            <person name="Ding S.J."/>
            <person name="Wang X.J."/>
            <person name="Zhu J.G."/>
            <person name="Ruan X.D."/>
            <person name="Zhao L."/>
            <person name="Wei J.T."/>
            <person name="Ye R.Z."/>
            <person name="Que T.C."/>
            <person name="Du C.H."/>
            <person name="Zhou Y.H."/>
            <person name="Cheng J.X."/>
            <person name="Dai P.F."/>
            <person name="Guo W.B."/>
            <person name="Han X.H."/>
            <person name="Huang E.J."/>
            <person name="Li L.F."/>
            <person name="Wei W."/>
            <person name="Gao Y.C."/>
            <person name="Liu J.Z."/>
            <person name="Shao H.Z."/>
            <person name="Wang X."/>
            <person name="Wang C.C."/>
            <person name="Yang T.C."/>
            <person name="Huo Q.B."/>
            <person name="Li W."/>
            <person name="Chen H.Y."/>
            <person name="Chen S.E."/>
            <person name="Zhou L.G."/>
            <person name="Ni X.B."/>
            <person name="Tian J.H."/>
            <person name="Sheng Y."/>
            <person name="Liu T."/>
            <person name="Pan Y.S."/>
            <person name="Xia L.Y."/>
            <person name="Li J."/>
            <person name="Zhao F."/>
            <person name="Cao W.C."/>
        </authorList>
    </citation>
    <scope>NUCLEOTIDE SEQUENCE [LARGE SCALE GENOMIC DNA]</scope>
    <source>
        <strain evidence="9">HaeL-2018</strain>
    </source>
</reference>
<sequence>MAKLTTGQYYFFVGLPLKKQIPERLLNIGMERLSKPWLWWNPTYNLSSQKRAFARAAKDLNSFVMKVIRTRKQILSQNDKSDQPVHSSGYSKAFLDVLLKHHLEDATLSEEDIIEEVNTFLFAGHETTAVGLTFLLYILGLHPDVQKKVVEEIDLIFDGDFERDVTREDVSCMKYLDCVMKESQRIFTILPIYGRELEEDIHIGKYTVPRGSTCVILGQMLTRTPRTSPIRMSSIQKGFCQKNPKEGIRTLFCHSRPDQGTASVNTKLSELPL</sequence>
<keyword evidence="8" id="KW-0472">Membrane</keyword>
<dbReference type="PANTHER" id="PTHR24291">
    <property type="entry name" value="CYTOCHROME P450 FAMILY 4"/>
    <property type="match status" value="1"/>
</dbReference>
<organism evidence="9 10">
    <name type="scientific">Haemaphysalis longicornis</name>
    <name type="common">Bush tick</name>
    <dbReference type="NCBI Taxonomy" id="44386"/>
    <lineage>
        <taxon>Eukaryota</taxon>
        <taxon>Metazoa</taxon>
        <taxon>Ecdysozoa</taxon>
        <taxon>Arthropoda</taxon>
        <taxon>Chelicerata</taxon>
        <taxon>Arachnida</taxon>
        <taxon>Acari</taxon>
        <taxon>Parasitiformes</taxon>
        <taxon>Ixodida</taxon>
        <taxon>Ixodoidea</taxon>
        <taxon>Ixodidae</taxon>
        <taxon>Haemaphysalinae</taxon>
        <taxon>Haemaphysalis</taxon>
    </lineage>
</organism>
<dbReference type="Gene3D" id="1.10.630.10">
    <property type="entry name" value="Cytochrome P450"/>
    <property type="match status" value="1"/>
</dbReference>
<keyword evidence="7" id="KW-0503">Monooxygenase</keyword>
<evidence type="ECO:0008006" key="11">
    <source>
        <dbReference type="Google" id="ProtNLM"/>
    </source>
</evidence>
<keyword evidence="4" id="KW-0349">Heme</keyword>
<evidence type="ECO:0000256" key="5">
    <source>
        <dbReference type="ARBA" id="ARBA00022824"/>
    </source>
</evidence>
<dbReference type="GO" id="GO:0020037">
    <property type="term" value="F:heme binding"/>
    <property type="evidence" value="ECO:0007669"/>
    <property type="project" value="InterPro"/>
</dbReference>
<dbReference type="GO" id="GO:0005789">
    <property type="term" value="C:endoplasmic reticulum membrane"/>
    <property type="evidence" value="ECO:0007669"/>
    <property type="project" value="UniProtKB-SubCell"/>
</dbReference>
<dbReference type="OMA" id="THAQEDE"/>
<accession>A0A9J6FET4</accession>